<protein>
    <submittedName>
        <fullName evidence="3">Glycosyl transferase family 90</fullName>
    </submittedName>
</protein>
<dbReference type="InterPro" id="IPR006598">
    <property type="entry name" value="CAP10"/>
</dbReference>
<sequence length="318" mass="37271">MFARFSKALHKAGFYLSGATTAYLPDALFRPFLQSRLAALSDYDEQAVMDRVNYYNRLDAPFDLGDAGVRIGDFRRDGSSAYFLDLKRLARYFPADYRMHYLFGDITHVPDVPSFLKSRPIEGDVRNSVLLKLNSVRHYYAESDLLSFEGKIGKAVWRGVDHMPWRQEFLQRYANSHFCDVGCVGKKARRPEFLKPFMSIREQLRYRYVVSIEGYDVATNLKWILRSNSLCMMRRPRFETWFMEGRLQAGVHYVELRDDHADLEEKIAWYESHPDEALQIIANARQFSRMFEDARLEELVGLLVLEKFFRYSGQLLSK</sequence>
<evidence type="ECO:0000313" key="3">
    <source>
        <dbReference type="EMBL" id="SFX09038.1"/>
    </source>
</evidence>
<organism evidence="3 4">
    <name type="scientific">Marinospirillum alkaliphilum DSM 21637</name>
    <dbReference type="NCBI Taxonomy" id="1122209"/>
    <lineage>
        <taxon>Bacteria</taxon>
        <taxon>Pseudomonadati</taxon>
        <taxon>Pseudomonadota</taxon>
        <taxon>Gammaproteobacteria</taxon>
        <taxon>Oceanospirillales</taxon>
        <taxon>Oceanospirillaceae</taxon>
        <taxon>Marinospirillum</taxon>
    </lineage>
</organism>
<accession>A0A1K1U888</accession>
<dbReference type="RefSeq" id="WP_072324711.1">
    <property type="nucleotide sequence ID" value="NZ_FPJW01000001.1"/>
</dbReference>
<evidence type="ECO:0000256" key="1">
    <source>
        <dbReference type="ARBA" id="ARBA00022679"/>
    </source>
</evidence>
<feature type="domain" description="Glycosyl transferase CAP10" evidence="2">
    <location>
        <begin position="58"/>
        <end position="318"/>
    </location>
</feature>
<dbReference type="STRING" id="1122209.SAMN02745752_00498"/>
<dbReference type="PANTHER" id="PTHR12203:SF35">
    <property type="entry name" value="PROTEIN O-GLUCOSYLTRANSFERASE 1"/>
    <property type="match status" value="1"/>
</dbReference>
<dbReference type="PANTHER" id="PTHR12203">
    <property type="entry name" value="KDEL LYS-ASP-GLU-LEU CONTAINING - RELATED"/>
    <property type="match status" value="1"/>
</dbReference>
<dbReference type="SMART" id="SM00672">
    <property type="entry name" value="CAP10"/>
    <property type="match status" value="1"/>
</dbReference>
<name>A0A1K1U888_9GAMM</name>
<gene>
    <name evidence="3" type="ORF">SAMN02745752_00498</name>
</gene>
<dbReference type="AlphaFoldDB" id="A0A1K1U888"/>
<dbReference type="OrthoDB" id="767964at2"/>
<reference evidence="3 4" key="1">
    <citation type="submission" date="2016-11" db="EMBL/GenBank/DDBJ databases">
        <authorList>
            <person name="Jaros S."/>
            <person name="Januszkiewicz K."/>
            <person name="Wedrychowicz H."/>
        </authorList>
    </citation>
    <scope>NUCLEOTIDE SEQUENCE [LARGE SCALE GENOMIC DNA]</scope>
    <source>
        <strain evidence="3 4">DSM 21637</strain>
    </source>
</reference>
<dbReference type="GO" id="GO:0016740">
    <property type="term" value="F:transferase activity"/>
    <property type="evidence" value="ECO:0007669"/>
    <property type="project" value="UniProtKB-KW"/>
</dbReference>
<dbReference type="InterPro" id="IPR051091">
    <property type="entry name" value="O-Glucosyltr/Glycosyltrsf_90"/>
</dbReference>
<dbReference type="Proteomes" id="UP000182350">
    <property type="component" value="Unassembled WGS sequence"/>
</dbReference>
<proteinExistence type="predicted"/>
<dbReference type="Pfam" id="PF05686">
    <property type="entry name" value="Glyco_transf_90"/>
    <property type="match status" value="1"/>
</dbReference>
<dbReference type="EMBL" id="FPJW01000001">
    <property type="protein sequence ID" value="SFX09038.1"/>
    <property type="molecule type" value="Genomic_DNA"/>
</dbReference>
<keyword evidence="1 3" id="KW-0808">Transferase</keyword>
<evidence type="ECO:0000259" key="2">
    <source>
        <dbReference type="SMART" id="SM00672"/>
    </source>
</evidence>
<keyword evidence="4" id="KW-1185">Reference proteome</keyword>
<evidence type="ECO:0000313" key="4">
    <source>
        <dbReference type="Proteomes" id="UP000182350"/>
    </source>
</evidence>